<comment type="caution">
    <text evidence="2">The sequence shown here is derived from an EMBL/GenBank/DDBJ whole genome shotgun (WGS) entry which is preliminary data.</text>
</comment>
<keyword evidence="3" id="KW-1185">Reference proteome</keyword>
<feature type="region of interest" description="Disordered" evidence="1">
    <location>
        <begin position="155"/>
        <end position="189"/>
    </location>
</feature>
<dbReference type="AlphaFoldDB" id="A0A8J8NW93"/>
<gene>
    <name evidence="2" type="ORF">FGO68_gene7639</name>
</gene>
<feature type="compositionally biased region" description="Polar residues" evidence="1">
    <location>
        <begin position="255"/>
        <end position="264"/>
    </location>
</feature>
<dbReference type="Proteomes" id="UP000785679">
    <property type="component" value="Unassembled WGS sequence"/>
</dbReference>
<feature type="compositionally biased region" description="Polar residues" evidence="1">
    <location>
        <begin position="109"/>
        <end position="122"/>
    </location>
</feature>
<organism evidence="2 3">
    <name type="scientific">Halteria grandinella</name>
    <dbReference type="NCBI Taxonomy" id="5974"/>
    <lineage>
        <taxon>Eukaryota</taxon>
        <taxon>Sar</taxon>
        <taxon>Alveolata</taxon>
        <taxon>Ciliophora</taxon>
        <taxon>Intramacronucleata</taxon>
        <taxon>Spirotrichea</taxon>
        <taxon>Stichotrichia</taxon>
        <taxon>Sporadotrichida</taxon>
        <taxon>Halteriidae</taxon>
        <taxon>Halteria</taxon>
    </lineage>
</organism>
<accession>A0A8J8NW93</accession>
<feature type="compositionally biased region" description="Basic and acidic residues" evidence="1">
    <location>
        <begin position="274"/>
        <end position="283"/>
    </location>
</feature>
<name>A0A8J8NW93_HALGN</name>
<proteinExistence type="predicted"/>
<evidence type="ECO:0000256" key="1">
    <source>
        <dbReference type="SAM" id="MobiDB-lite"/>
    </source>
</evidence>
<dbReference type="EMBL" id="RRYP01004625">
    <property type="protein sequence ID" value="TNV82718.1"/>
    <property type="molecule type" value="Genomic_DNA"/>
</dbReference>
<evidence type="ECO:0000313" key="2">
    <source>
        <dbReference type="EMBL" id="TNV82718.1"/>
    </source>
</evidence>
<protein>
    <submittedName>
        <fullName evidence="2">Uncharacterized protein</fullName>
    </submittedName>
</protein>
<feature type="compositionally biased region" description="Polar residues" evidence="1">
    <location>
        <begin position="53"/>
        <end position="79"/>
    </location>
</feature>
<feature type="region of interest" description="Disordered" evidence="1">
    <location>
        <begin position="1"/>
        <end position="122"/>
    </location>
</feature>
<sequence>MKISPGLEELVKQNLMSSDEEQFERKSTVIEGDENEYYQIQQIPPRRAKRSPSPMQSDSQSKLKSNPYTVDPSKNTSAIASAYNRSVHIPLEEGGQHPNSRQHHRKNQISETQTASKPLQTQIIVKIQPTSSNSTFFRRDLNRLKQLQTVGELHKGASRSVQKDSRFRINRTTTQNESSKPEDEMQASASQLRGLNHQESKLQQKFEKLINFSLDTKIDDLSKRVEFLNKRQSNKDNMISALGIQNVKAGMTGGFNASQTSQGRKSGFNPPKTVKFDIQELEK</sequence>
<reference evidence="2" key="1">
    <citation type="submission" date="2019-06" db="EMBL/GenBank/DDBJ databases">
        <authorList>
            <person name="Zheng W."/>
        </authorList>
    </citation>
    <scope>NUCLEOTIDE SEQUENCE</scope>
    <source>
        <strain evidence="2">QDHG01</strain>
    </source>
</reference>
<feature type="region of interest" description="Disordered" evidence="1">
    <location>
        <begin position="252"/>
        <end position="283"/>
    </location>
</feature>
<evidence type="ECO:0000313" key="3">
    <source>
        <dbReference type="Proteomes" id="UP000785679"/>
    </source>
</evidence>